<feature type="region of interest" description="Disordered" evidence="1">
    <location>
        <begin position="320"/>
        <end position="377"/>
    </location>
</feature>
<dbReference type="Proteomes" id="UP000765509">
    <property type="component" value="Unassembled WGS sequence"/>
</dbReference>
<reference evidence="2" key="1">
    <citation type="submission" date="2021-03" db="EMBL/GenBank/DDBJ databases">
        <title>Draft genome sequence of rust myrtle Austropuccinia psidii MF-1, a brazilian biotype.</title>
        <authorList>
            <person name="Quecine M.C."/>
            <person name="Pachon D.M.R."/>
            <person name="Bonatelli M.L."/>
            <person name="Correr F.H."/>
            <person name="Franceschini L.M."/>
            <person name="Leite T.F."/>
            <person name="Margarido G.R.A."/>
            <person name="Almeida C.A."/>
            <person name="Ferrarezi J.A."/>
            <person name="Labate C.A."/>
        </authorList>
    </citation>
    <scope>NUCLEOTIDE SEQUENCE</scope>
    <source>
        <strain evidence="2">MF-1</strain>
    </source>
</reference>
<dbReference type="OrthoDB" id="2506854at2759"/>
<gene>
    <name evidence="2" type="ORF">O181_086430</name>
</gene>
<accession>A0A9Q3INA2</accession>
<sequence>DFGSHVANPNSNILVANADIETLNSGCSGRVKLGQGMLQLEDSDICYIHGYLSKLGIECWGLNLEESSDSLWNSACRTNAINLLRQMAASGVYQNSSLNHGYVNNVMLLIQAYNHYVHFCLEEQFKTEIKEKGKYEKALIENQNQKNWDRLWDRHENFSVMNNFPKQYKKIIADIHAHSDDEVDDKGNFLIKTLPYRSKLANIFFRCLDEQMKAAGKAMKVTLKARCRKLSREPQMTNFPTAPTGLPLDFYSKKWLNSLPFPQQRLTVDANAVAFLPDPAKSLFPPNHKYYNYREKWADQKFNKGFIGVEEIEGGVIDVEKESEDEDDSKRYLDDGEWSRVYDEEDDKDYNGESEDEEGDEEEAEISDSNDDMGEDE</sequence>
<proteinExistence type="predicted"/>
<dbReference type="EMBL" id="AVOT02051710">
    <property type="protein sequence ID" value="MBW0546715.1"/>
    <property type="molecule type" value="Genomic_DNA"/>
</dbReference>
<feature type="non-terminal residue" evidence="2">
    <location>
        <position position="1"/>
    </location>
</feature>
<keyword evidence="3" id="KW-1185">Reference proteome</keyword>
<evidence type="ECO:0000313" key="3">
    <source>
        <dbReference type="Proteomes" id="UP000765509"/>
    </source>
</evidence>
<protein>
    <submittedName>
        <fullName evidence="2">Uncharacterized protein</fullName>
    </submittedName>
</protein>
<comment type="caution">
    <text evidence="2">The sequence shown here is derived from an EMBL/GenBank/DDBJ whole genome shotgun (WGS) entry which is preliminary data.</text>
</comment>
<feature type="compositionally biased region" description="Acidic residues" evidence="1">
    <location>
        <begin position="343"/>
        <end position="377"/>
    </location>
</feature>
<dbReference type="AlphaFoldDB" id="A0A9Q3INA2"/>
<name>A0A9Q3INA2_9BASI</name>
<evidence type="ECO:0000313" key="2">
    <source>
        <dbReference type="EMBL" id="MBW0546715.1"/>
    </source>
</evidence>
<organism evidence="2 3">
    <name type="scientific">Austropuccinia psidii MF-1</name>
    <dbReference type="NCBI Taxonomy" id="1389203"/>
    <lineage>
        <taxon>Eukaryota</taxon>
        <taxon>Fungi</taxon>
        <taxon>Dikarya</taxon>
        <taxon>Basidiomycota</taxon>
        <taxon>Pucciniomycotina</taxon>
        <taxon>Pucciniomycetes</taxon>
        <taxon>Pucciniales</taxon>
        <taxon>Sphaerophragmiaceae</taxon>
        <taxon>Austropuccinia</taxon>
    </lineage>
</organism>
<feature type="compositionally biased region" description="Basic and acidic residues" evidence="1">
    <location>
        <begin position="328"/>
        <end position="342"/>
    </location>
</feature>
<evidence type="ECO:0000256" key="1">
    <source>
        <dbReference type="SAM" id="MobiDB-lite"/>
    </source>
</evidence>